<evidence type="ECO:0000256" key="3">
    <source>
        <dbReference type="ARBA" id="ARBA00022630"/>
    </source>
</evidence>
<dbReference type="SUPFAM" id="SSF52833">
    <property type="entry name" value="Thioredoxin-like"/>
    <property type="match status" value="1"/>
</dbReference>
<dbReference type="SUPFAM" id="SSF51905">
    <property type="entry name" value="FAD/NAD(P)-binding domain"/>
    <property type="match status" value="1"/>
</dbReference>
<keyword evidence="3" id="KW-0285">Flavoprotein</keyword>
<dbReference type="PANTHER" id="PTHR43004:SF19">
    <property type="entry name" value="BINDING MONOOXYGENASE, PUTATIVE (JCVI)-RELATED"/>
    <property type="match status" value="1"/>
</dbReference>
<gene>
    <name evidence="6" type="ORF">SAMN05421578_104200</name>
</gene>
<dbReference type="InterPro" id="IPR002938">
    <property type="entry name" value="FAD-bd"/>
</dbReference>
<dbReference type="InterPro" id="IPR036249">
    <property type="entry name" value="Thioredoxin-like_sf"/>
</dbReference>
<comment type="cofactor">
    <cofactor evidence="1">
        <name>FAD</name>
        <dbReference type="ChEBI" id="CHEBI:57692"/>
    </cofactor>
</comment>
<dbReference type="Gene3D" id="3.50.50.60">
    <property type="entry name" value="FAD/NAD(P)-binding domain"/>
    <property type="match status" value="1"/>
</dbReference>
<name>A0ABY1JUX5_9BACL</name>
<accession>A0ABY1JUX5</accession>
<proteinExistence type="inferred from homology"/>
<dbReference type="Proteomes" id="UP000186666">
    <property type="component" value="Unassembled WGS sequence"/>
</dbReference>
<evidence type="ECO:0000259" key="5">
    <source>
        <dbReference type="Pfam" id="PF01494"/>
    </source>
</evidence>
<dbReference type="Pfam" id="PF01494">
    <property type="entry name" value="FAD_binding_3"/>
    <property type="match status" value="1"/>
</dbReference>
<dbReference type="RefSeq" id="WP_068585499.1">
    <property type="nucleotide sequence ID" value="NZ_FTNK01000004.1"/>
</dbReference>
<comment type="caution">
    <text evidence="6">The sequence shown here is derived from an EMBL/GenBank/DDBJ whole genome shotgun (WGS) entry which is preliminary data.</text>
</comment>
<keyword evidence="7" id="KW-1185">Reference proteome</keyword>
<dbReference type="NCBIfam" id="NF004832">
    <property type="entry name" value="PRK06184.1"/>
    <property type="match status" value="1"/>
</dbReference>
<dbReference type="EMBL" id="FTNK01000004">
    <property type="protein sequence ID" value="SIQ81892.1"/>
    <property type="molecule type" value="Genomic_DNA"/>
</dbReference>
<sequence>MTEIHDVDVLIAGAGPTGSTLAADLLRRGLTVRLVDKAQHAFKGSRAKGLQPRTQEVFHDLGVVDEALAEGGPYPVAGFHLGPITLPWRMMQNIKATSSVPYPNILLLPQNRTDAILHRLIDRFGLSIYFDTSVDNFEQDSNGVTSTLSSGEVVRSKYLVGADGGSSTVRKASGIPFVGETFDTDRSLIIDATIDGLSRDRWHIWARTHGKTVAACPLPHSDQFQIMIRLTPNEKPDLNEDALILLFDKLTGLRLHNITWTSVFRPNIRLAKKYRLDRVFLAGDAAHVHPPSGGQGLNTGVQDAYNLGWKIGQVLAGAPDSLLDSYEEERLPIAARVLGKSSELYAGIDKLRLSALKRGDEERQLGITYYAGPLAPSDAAATKTLKVGDRAPDAPCTGADGVQRLFDIYKGPHFTLLAFGTNATHALQELKWSPGGAELKRYSVGHGSGDDDMRLHDASGEMQSIYGITGDTLILIRPDGYIGSIITNDWKESFYRVAKRFAPLQ</sequence>
<evidence type="ECO:0000256" key="1">
    <source>
        <dbReference type="ARBA" id="ARBA00001974"/>
    </source>
</evidence>
<dbReference type="InterPro" id="IPR050641">
    <property type="entry name" value="RIFMO-like"/>
</dbReference>
<dbReference type="Gene3D" id="3.40.30.120">
    <property type="match status" value="1"/>
</dbReference>
<evidence type="ECO:0000256" key="2">
    <source>
        <dbReference type="ARBA" id="ARBA00007801"/>
    </source>
</evidence>
<evidence type="ECO:0000313" key="6">
    <source>
        <dbReference type="EMBL" id="SIQ81892.1"/>
    </source>
</evidence>
<protein>
    <submittedName>
        <fullName evidence="6">2-polyprenyl-6-methoxyphenol hydroxylase</fullName>
    </submittedName>
</protein>
<dbReference type="PANTHER" id="PTHR43004">
    <property type="entry name" value="TRK SYSTEM POTASSIUM UPTAKE PROTEIN"/>
    <property type="match status" value="1"/>
</dbReference>
<keyword evidence="4" id="KW-0274">FAD</keyword>
<feature type="domain" description="FAD-binding" evidence="5">
    <location>
        <begin position="6"/>
        <end position="338"/>
    </location>
</feature>
<evidence type="ECO:0000313" key="7">
    <source>
        <dbReference type="Proteomes" id="UP000186666"/>
    </source>
</evidence>
<dbReference type="InterPro" id="IPR036188">
    <property type="entry name" value="FAD/NAD-bd_sf"/>
</dbReference>
<reference evidence="6 7" key="1">
    <citation type="submission" date="2017-01" db="EMBL/GenBank/DDBJ databases">
        <authorList>
            <person name="Varghese N."/>
            <person name="Submissions S."/>
        </authorList>
    </citation>
    <scope>NUCLEOTIDE SEQUENCE [LARGE SCALE GENOMIC DNA]</scope>
    <source>
        <strain evidence="6 7">ATCC 23464</strain>
    </source>
</reference>
<organism evidence="6 7">
    <name type="scientific">Paenibacillus macquariensis</name>
    <dbReference type="NCBI Taxonomy" id="948756"/>
    <lineage>
        <taxon>Bacteria</taxon>
        <taxon>Bacillati</taxon>
        <taxon>Bacillota</taxon>
        <taxon>Bacilli</taxon>
        <taxon>Bacillales</taxon>
        <taxon>Paenibacillaceae</taxon>
        <taxon>Paenibacillus</taxon>
    </lineage>
</organism>
<evidence type="ECO:0000256" key="4">
    <source>
        <dbReference type="ARBA" id="ARBA00022827"/>
    </source>
</evidence>
<comment type="similarity">
    <text evidence="2">Belongs to the PheA/TfdB FAD monooxygenase family.</text>
</comment>
<dbReference type="Gene3D" id="3.30.70.2450">
    <property type="match status" value="1"/>
</dbReference>
<dbReference type="PRINTS" id="PR00420">
    <property type="entry name" value="RNGMNOXGNASE"/>
</dbReference>